<dbReference type="EMBL" id="VZUS01000001">
    <property type="protein sequence ID" value="KAB1189188.1"/>
    <property type="molecule type" value="Genomic_DNA"/>
</dbReference>
<dbReference type="SUPFAM" id="SSF53448">
    <property type="entry name" value="Nucleotide-diphospho-sugar transferases"/>
    <property type="match status" value="1"/>
</dbReference>
<gene>
    <name evidence="4" type="ORF">Hfx1149_00770</name>
</gene>
<feature type="region of interest" description="Disordered" evidence="2">
    <location>
        <begin position="150"/>
        <end position="181"/>
    </location>
</feature>
<evidence type="ECO:0000256" key="2">
    <source>
        <dbReference type="SAM" id="MobiDB-lite"/>
    </source>
</evidence>
<feature type="compositionally biased region" description="Basic and acidic residues" evidence="2">
    <location>
        <begin position="161"/>
        <end position="175"/>
    </location>
</feature>
<feature type="domain" description="MobA-like NTP transferase" evidence="3">
    <location>
        <begin position="2"/>
        <end position="123"/>
    </location>
</feature>
<dbReference type="InterPro" id="IPR029044">
    <property type="entry name" value="Nucleotide-diphossugar_trans"/>
</dbReference>
<evidence type="ECO:0000256" key="1">
    <source>
        <dbReference type="ARBA" id="ARBA00022679"/>
    </source>
</evidence>
<organism evidence="4">
    <name type="scientific">Haloferax sp. CBA1149</name>
    <dbReference type="NCBI Taxonomy" id="2650753"/>
    <lineage>
        <taxon>Archaea</taxon>
        <taxon>Methanobacteriati</taxon>
        <taxon>Methanobacteriota</taxon>
        <taxon>Stenosarchaea group</taxon>
        <taxon>Halobacteria</taxon>
        <taxon>Halobacteriales</taxon>
        <taxon>Haloferacaceae</taxon>
        <taxon>Haloferax</taxon>
    </lineage>
</organism>
<reference evidence="4" key="1">
    <citation type="submission" date="2019-09" db="EMBL/GenBank/DDBJ databases">
        <title>Genomic analysis of Haloferax sp. CBA1149.</title>
        <authorList>
            <person name="Roh S.W."/>
        </authorList>
    </citation>
    <scope>NUCLEOTIDE SEQUENCE</scope>
    <source>
        <strain evidence="4">CBA1149</strain>
    </source>
</reference>
<dbReference type="InterPro" id="IPR025877">
    <property type="entry name" value="MobA-like_NTP_Trfase"/>
</dbReference>
<keyword evidence="1 4" id="KW-0808">Transferase</keyword>
<dbReference type="Pfam" id="PF12804">
    <property type="entry name" value="NTP_transf_3"/>
    <property type="match status" value="1"/>
</dbReference>
<dbReference type="PANTHER" id="PTHR19136:SF86">
    <property type="entry name" value="ADENOSYLCOBINAMIDE-PHOSPHATE GUANYLYLTRANSFERASE"/>
    <property type="match status" value="1"/>
</dbReference>
<dbReference type="GO" id="GO:0016779">
    <property type="term" value="F:nucleotidyltransferase activity"/>
    <property type="evidence" value="ECO:0007669"/>
    <property type="project" value="TreeGrafter"/>
</dbReference>
<protein>
    <submittedName>
        <fullName evidence="4">NTP transferase domain-containing protein</fullName>
    </submittedName>
</protein>
<dbReference type="PANTHER" id="PTHR19136">
    <property type="entry name" value="MOLYBDENUM COFACTOR GUANYLYLTRANSFERASE"/>
    <property type="match status" value="1"/>
</dbReference>
<evidence type="ECO:0000259" key="3">
    <source>
        <dbReference type="Pfam" id="PF12804"/>
    </source>
</evidence>
<proteinExistence type="predicted"/>
<dbReference type="RefSeq" id="WP_151139354.1">
    <property type="nucleotide sequence ID" value="NZ_VZUS01000001.1"/>
</dbReference>
<name>A0A643K0W6_9EURY</name>
<sequence length="208" mass="21979">MCGGRGTRLGAPVEKPLVEVCGRPMLDHVVEALQQSRVETIYAVTSPHTPETRTRASNLELHCIDAPGDGYVSDLGYALDRVLRPVVTVVADLPLLLPDHVDAVVEAAEGGSLTVCVPVARKRSLGSSVDESLVFDYRGTPVCPAGLGVVGADSAQPDESATEHTDEATSEHTDDSDTDSTVYLTTDSRLALNVNRPTDIELAEGGCE</sequence>
<comment type="caution">
    <text evidence="4">The sequence shown here is derived from an EMBL/GenBank/DDBJ whole genome shotgun (WGS) entry which is preliminary data.</text>
</comment>
<evidence type="ECO:0000313" key="4">
    <source>
        <dbReference type="EMBL" id="KAB1189188.1"/>
    </source>
</evidence>
<accession>A0A643K0W6</accession>
<dbReference type="AlphaFoldDB" id="A0A643K0W6"/>
<dbReference type="Gene3D" id="3.90.550.10">
    <property type="entry name" value="Spore Coat Polysaccharide Biosynthesis Protein SpsA, Chain A"/>
    <property type="match status" value="1"/>
</dbReference>